<reference evidence="3" key="1">
    <citation type="submission" date="2016-05" db="EMBL/GenBank/DDBJ databases">
        <authorList>
            <person name="Baek K."/>
            <person name="Yang S.-J."/>
        </authorList>
    </citation>
    <scope>NUCLEOTIDE SEQUENCE [LARGE SCALE GENOMIC DNA]</scope>
    <source>
        <strain evidence="3">ST58-10</strain>
    </source>
</reference>
<evidence type="ECO:0000313" key="3">
    <source>
        <dbReference type="Proteomes" id="UP000078070"/>
    </source>
</evidence>
<dbReference type="Gene3D" id="3.10.180.10">
    <property type="entry name" value="2,3-Dihydroxybiphenyl 1,2-Dioxygenase, domain 1"/>
    <property type="match status" value="1"/>
</dbReference>
<dbReference type="Pfam" id="PF00903">
    <property type="entry name" value="Glyoxalase"/>
    <property type="match status" value="1"/>
</dbReference>
<dbReference type="InterPro" id="IPR052393">
    <property type="entry name" value="Cadmium-induced_rsp"/>
</dbReference>
<dbReference type="PANTHER" id="PTHR41294">
    <property type="entry name" value="CADMIUM-INDUCED PROTEIN CADI"/>
    <property type="match status" value="1"/>
</dbReference>
<dbReference type="RefSeq" id="WP_067377735.1">
    <property type="nucleotide sequence ID" value="NZ_CP015839.1"/>
</dbReference>
<dbReference type="InterPro" id="IPR004360">
    <property type="entry name" value="Glyas_Fos-R_dOase_dom"/>
</dbReference>
<dbReference type="OrthoDB" id="9789841at2"/>
<dbReference type="STRING" id="1821621.A8C75_02675"/>
<dbReference type="PANTHER" id="PTHR41294:SF1">
    <property type="entry name" value="CADMIUM-INDUCED PROTEIN CADI"/>
    <property type="match status" value="1"/>
</dbReference>
<dbReference type="InterPro" id="IPR037523">
    <property type="entry name" value="VOC_core"/>
</dbReference>
<dbReference type="SUPFAM" id="SSF54593">
    <property type="entry name" value="Glyoxalase/Bleomycin resistance protein/Dihydroxybiphenyl dioxygenase"/>
    <property type="match status" value="1"/>
</dbReference>
<accession>A0A1A9EUR7</accession>
<evidence type="ECO:0000259" key="1">
    <source>
        <dbReference type="PROSITE" id="PS51819"/>
    </source>
</evidence>
<proteinExistence type="predicted"/>
<protein>
    <recommendedName>
        <fullName evidence="1">VOC domain-containing protein</fullName>
    </recommendedName>
</protein>
<dbReference type="EMBL" id="CP015839">
    <property type="protein sequence ID" value="ANG61480.1"/>
    <property type="molecule type" value="Genomic_DNA"/>
</dbReference>
<feature type="domain" description="VOC" evidence="1">
    <location>
        <begin position="6"/>
        <end position="129"/>
    </location>
</feature>
<dbReference type="KEGG" id="mars:A8C75_02675"/>
<dbReference type="GO" id="GO:0046686">
    <property type="term" value="P:response to cadmium ion"/>
    <property type="evidence" value="ECO:0007669"/>
    <property type="project" value="TreeGrafter"/>
</dbReference>
<dbReference type="Proteomes" id="UP000078070">
    <property type="component" value="Chromosome"/>
</dbReference>
<dbReference type="CDD" id="cd06587">
    <property type="entry name" value="VOC"/>
    <property type="match status" value="1"/>
</dbReference>
<dbReference type="InterPro" id="IPR029068">
    <property type="entry name" value="Glyas_Bleomycin-R_OHBP_Dase"/>
</dbReference>
<keyword evidence="3" id="KW-1185">Reference proteome</keyword>
<name>A0A1A9EUR7_9GAMM</name>
<sequence>MPAAARITHIALHVTDMAACVAFYRQFCGMQLIHERHSHTQTISWMAEPGRERDFIFVLMNGGQDLRLPDNDYRHFGFALKSRDAVDDIAQQAADAGCLVWAPRDEPFPVGYYCGLRDPNGNYVEFSYGQPLGPGAEDFDRLQEGSPN</sequence>
<gene>
    <name evidence="2" type="ORF">A8C75_02675</name>
</gene>
<dbReference type="PROSITE" id="PS51819">
    <property type="entry name" value="VOC"/>
    <property type="match status" value="1"/>
</dbReference>
<evidence type="ECO:0000313" key="2">
    <source>
        <dbReference type="EMBL" id="ANG61480.1"/>
    </source>
</evidence>
<reference evidence="2 3" key="2">
    <citation type="journal article" date="2018" name="Int. J. Syst. Evol. Microbiol.">
        <title>Marinobacterium aestuarii sp. nov., a benzene-degrading marine bacterium isolated from estuary sediment.</title>
        <authorList>
            <person name="Bae S.S."/>
            <person name="Jung J."/>
            <person name="Chung D."/>
            <person name="Baek K."/>
        </authorList>
    </citation>
    <scope>NUCLEOTIDE SEQUENCE [LARGE SCALE GENOMIC DNA]</scope>
    <source>
        <strain evidence="2 3">ST58-10</strain>
    </source>
</reference>
<organism evidence="2 3">
    <name type="scientific">Marinobacterium aestuarii</name>
    <dbReference type="NCBI Taxonomy" id="1821621"/>
    <lineage>
        <taxon>Bacteria</taxon>
        <taxon>Pseudomonadati</taxon>
        <taxon>Pseudomonadota</taxon>
        <taxon>Gammaproteobacteria</taxon>
        <taxon>Oceanospirillales</taxon>
        <taxon>Oceanospirillaceae</taxon>
        <taxon>Marinobacterium</taxon>
    </lineage>
</organism>
<dbReference type="AlphaFoldDB" id="A0A1A9EUR7"/>